<evidence type="ECO:0000256" key="1">
    <source>
        <dbReference type="SAM" id="Phobius"/>
    </source>
</evidence>
<sequence>MLLVKTRTIVMTVWRTGLTPRNIYKILLFFLIFSTMLYMMYFYHVSFAHKQYYARITVPERRLLLNTLQEFMKSMDAANLSYFLYSGSLLGTYRHHGLIPWDDDIDIMMNSSEKEVIKKALRKSSPLYELDIPETGHWKFYYTKMNNLLNYHHRWPFLDMFFFLENKTHIWDEVPSSAKTFTFLKKKLFPLRKRPFNHLMVNAPCNIEFCMNGYDPEECVASSYSHKNEKPLPFFKWVKVPCKDLLTRYAFVQRKQLKDGSWNETLVLNNTKVIHSIITEKYC</sequence>
<dbReference type="KEGG" id="obi:106875518"/>
<evidence type="ECO:0000313" key="3">
    <source>
        <dbReference type="EMBL" id="KOF78899.1"/>
    </source>
</evidence>
<protein>
    <recommendedName>
        <fullName evidence="2">LicD/FKTN/FKRP nucleotidyltransferase domain-containing protein</fullName>
    </recommendedName>
</protein>
<dbReference type="AlphaFoldDB" id="A0A0L8GQ04"/>
<accession>A0A0L8GQ04</accession>
<organism evidence="3">
    <name type="scientific">Octopus bimaculoides</name>
    <name type="common">California two-spotted octopus</name>
    <dbReference type="NCBI Taxonomy" id="37653"/>
    <lineage>
        <taxon>Eukaryota</taxon>
        <taxon>Metazoa</taxon>
        <taxon>Spiralia</taxon>
        <taxon>Lophotrochozoa</taxon>
        <taxon>Mollusca</taxon>
        <taxon>Cephalopoda</taxon>
        <taxon>Coleoidea</taxon>
        <taxon>Octopodiformes</taxon>
        <taxon>Octopoda</taxon>
        <taxon>Incirrata</taxon>
        <taxon>Octopodidae</taxon>
        <taxon>Octopus</taxon>
    </lineage>
</organism>
<dbReference type="InterPro" id="IPR007074">
    <property type="entry name" value="LicD/FKTN/FKRP_NTP_transf"/>
</dbReference>
<name>A0A0L8GQ04_OCTBM</name>
<gene>
    <name evidence="3" type="ORF">OCBIM_22030154mg</name>
</gene>
<dbReference type="EMBL" id="KQ420911">
    <property type="protein sequence ID" value="KOF78899.1"/>
    <property type="molecule type" value="Genomic_DNA"/>
</dbReference>
<dbReference type="InterPro" id="IPR052942">
    <property type="entry name" value="LPS_cholinephosphotransferase"/>
</dbReference>
<keyword evidence="1" id="KW-1133">Transmembrane helix</keyword>
<reference evidence="3" key="1">
    <citation type="submission" date="2015-07" db="EMBL/GenBank/DDBJ databases">
        <title>MeaNS - Measles Nucleotide Surveillance Program.</title>
        <authorList>
            <person name="Tran T."/>
            <person name="Druce J."/>
        </authorList>
    </citation>
    <scope>NUCLEOTIDE SEQUENCE</scope>
    <source>
        <strain evidence="3">UCB-OBI-ISO-001</strain>
        <tissue evidence="3">Gonad</tissue>
    </source>
</reference>
<dbReference type="PANTHER" id="PTHR43404:SF2">
    <property type="entry name" value="LIPOPOLYSACCHARIDE CHOLINEPHOSPHOTRANSFERASE LICD"/>
    <property type="match status" value="1"/>
</dbReference>
<proteinExistence type="predicted"/>
<dbReference type="Pfam" id="PF04991">
    <property type="entry name" value="LicD"/>
    <property type="match status" value="1"/>
</dbReference>
<dbReference type="PANTHER" id="PTHR43404">
    <property type="entry name" value="LIPOPOLYSACCHARIDE CHOLINEPHOSPHOTRANSFERASE LICD"/>
    <property type="match status" value="1"/>
</dbReference>
<dbReference type="GO" id="GO:0009100">
    <property type="term" value="P:glycoprotein metabolic process"/>
    <property type="evidence" value="ECO:0007669"/>
    <property type="project" value="UniProtKB-ARBA"/>
</dbReference>
<dbReference type="OMA" id="FDERNIM"/>
<feature type="domain" description="LicD/FKTN/FKRP nucleotidyltransferase" evidence="2">
    <location>
        <begin position="77"/>
        <end position="141"/>
    </location>
</feature>
<feature type="transmembrane region" description="Helical" evidence="1">
    <location>
        <begin position="23"/>
        <end position="43"/>
    </location>
</feature>
<keyword evidence="1" id="KW-0812">Transmembrane</keyword>
<evidence type="ECO:0000259" key="2">
    <source>
        <dbReference type="Pfam" id="PF04991"/>
    </source>
</evidence>
<keyword evidence="1" id="KW-0472">Membrane</keyword>
<dbReference type="OrthoDB" id="419198at2759"/>